<evidence type="ECO:0000313" key="2">
    <source>
        <dbReference type="EMBL" id="TCS96450.1"/>
    </source>
</evidence>
<dbReference type="AlphaFoldDB" id="A0A4R3LB75"/>
<keyword evidence="3" id="KW-1185">Reference proteome</keyword>
<feature type="compositionally biased region" description="Basic and acidic residues" evidence="1">
    <location>
        <begin position="1"/>
        <end position="12"/>
    </location>
</feature>
<comment type="caution">
    <text evidence="2">The sequence shown here is derived from an EMBL/GenBank/DDBJ whole genome shotgun (WGS) entry which is preliminary data.</text>
</comment>
<accession>A0A4R3LB75</accession>
<dbReference type="EMBL" id="SMAG01000001">
    <property type="protein sequence ID" value="TCS96450.1"/>
    <property type="molecule type" value="Genomic_DNA"/>
</dbReference>
<sequence>MEKLNHPNEVQHFEVGAEPTEREVREETKQDTILQMILKHYE</sequence>
<evidence type="ECO:0000313" key="3">
    <source>
        <dbReference type="Proteomes" id="UP000294937"/>
    </source>
</evidence>
<proteinExistence type="predicted"/>
<dbReference type="RefSeq" id="WP_279389081.1">
    <property type="nucleotide sequence ID" value="NZ_SMAG01000001.1"/>
</dbReference>
<feature type="compositionally biased region" description="Basic and acidic residues" evidence="1">
    <location>
        <begin position="19"/>
        <end position="29"/>
    </location>
</feature>
<organism evidence="2 3">
    <name type="scientific">Hazenella coriacea</name>
    <dbReference type="NCBI Taxonomy" id="1179467"/>
    <lineage>
        <taxon>Bacteria</taxon>
        <taxon>Bacillati</taxon>
        <taxon>Bacillota</taxon>
        <taxon>Bacilli</taxon>
        <taxon>Bacillales</taxon>
        <taxon>Thermoactinomycetaceae</taxon>
        <taxon>Hazenella</taxon>
    </lineage>
</organism>
<name>A0A4R3LB75_9BACL</name>
<evidence type="ECO:0000256" key="1">
    <source>
        <dbReference type="SAM" id="MobiDB-lite"/>
    </source>
</evidence>
<reference evidence="2 3" key="1">
    <citation type="submission" date="2019-03" db="EMBL/GenBank/DDBJ databases">
        <title>Genomic Encyclopedia of Type Strains, Phase IV (KMG-IV): sequencing the most valuable type-strain genomes for metagenomic binning, comparative biology and taxonomic classification.</title>
        <authorList>
            <person name="Goeker M."/>
        </authorList>
    </citation>
    <scope>NUCLEOTIDE SEQUENCE [LARGE SCALE GENOMIC DNA]</scope>
    <source>
        <strain evidence="2 3">DSM 45707</strain>
    </source>
</reference>
<dbReference type="Proteomes" id="UP000294937">
    <property type="component" value="Unassembled WGS sequence"/>
</dbReference>
<feature type="region of interest" description="Disordered" evidence="1">
    <location>
        <begin position="1"/>
        <end position="29"/>
    </location>
</feature>
<protein>
    <submittedName>
        <fullName evidence="2">Uncharacterized protein</fullName>
    </submittedName>
</protein>
<gene>
    <name evidence="2" type="ORF">EDD58_10183</name>
</gene>